<dbReference type="Proteomes" id="UP000309128">
    <property type="component" value="Unassembled WGS sequence"/>
</dbReference>
<reference evidence="2 3" key="1">
    <citation type="submission" date="2019-05" db="EMBL/GenBank/DDBJ databases">
        <title>Draft genome sequence of Nonomuraea turkmeniaca DSM 43926.</title>
        <authorList>
            <person name="Saricaoglu S."/>
            <person name="Isik K."/>
        </authorList>
    </citation>
    <scope>NUCLEOTIDE SEQUENCE [LARGE SCALE GENOMIC DNA]</scope>
    <source>
        <strain evidence="2 3">DSM 43926</strain>
    </source>
</reference>
<dbReference type="EMBL" id="VCKY01000001">
    <property type="protein sequence ID" value="TMR25673.1"/>
    <property type="molecule type" value="Genomic_DNA"/>
</dbReference>
<sequence length="242" mass="26502">MQVPVLDISAVVTDRERVDEWSDQLEDLLVEVGSIFPRADLRRRAAACVRGLLRPLSRKNGWQLAEYAGDFHPHNQQHLLYRAQWDVDELRDFVRRYVVQGLDDGGAGLGPGGAGVLVIDETGFSKKGRASAGVARQFTGSLGGVFPCQVGVMAAWATAAGQALIDRELYLPREWTDGCARCRAAHIPDQVGFATKARQAEQMIDRILPDLSEAGCGWPPMRCTGVTGPFAPSWKSAGCRRR</sequence>
<dbReference type="InterPro" id="IPR038721">
    <property type="entry name" value="IS701-like_DDE_dom"/>
</dbReference>
<dbReference type="AlphaFoldDB" id="A0A5S4FY69"/>
<gene>
    <name evidence="2" type="ORF">ETD86_00675</name>
</gene>
<keyword evidence="3" id="KW-1185">Reference proteome</keyword>
<dbReference type="InterPro" id="IPR039365">
    <property type="entry name" value="IS701-like"/>
</dbReference>
<name>A0A5S4FY69_9ACTN</name>
<accession>A0A5S4FY69</accession>
<dbReference type="Pfam" id="PF13546">
    <property type="entry name" value="DDE_5"/>
    <property type="match status" value="1"/>
</dbReference>
<dbReference type="OrthoDB" id="4954307at2"/>
<evidence type="ECO:0000313" key="2">
    <source>
        <dbReference type="EMBL" id="TMR25673.1"/>
    </source>
</evidence>
<comment type="caution">
    <text evidence="2">The sequence shown here is derived from an EMBL/GenBank/DDBJ whole genome shotgun (WGS) entry which is preliminary data.</text>
</comment>
<feature type="domain" description="Transposase IS701-like DDE" evidence="1">
    <location>
        <begin position="34"/>
        <end position="210"/>
    </location>
</feature>
<protein>
    <submittedName>
        <fullName evidence="2">Transposase</fullName>
    </submittedName>
</protein>
<evidence type="ECO:0000259" key="1">
    <source>
        <dbReference type="Pfam" id="PF13546"/>
    </source>
</evidence>
<proteinExistence type="predicted"/>
<dbReference type="PANTHER" id="PTHR33627">
    <property type="entry name" value="TRANSPOSASE"/>
    <property type="match status" value="1"/>
</dbReference>
<evidence type="ECO:0000313" key="3">
    <source>
        <dbReference type="Proteomes" id="UP000309128"/>
    </source>
</evidence>
<organism evidence="2 3">
    <name type="scientific">Nonomuraea turkmeniaca</name>
    <dbReference type="NCBI Taxonomy" id="103838"/>
    <lineage>
        <taxon>Bacteria</taxon>
        <taxon>Bacillati</taxon>
        <taxon>Actinomycetota</taxon>
        <taxon>Actinomycetes</taxon>
        <taxon>Streptosporangiales</taxon>
        <taxon>Streptosporangiaceae</taxon>
        <taxon>Nonomuraea</taxon>
    </lineage>
</organism>
<dbReference type="PANTHER" id="PTHR33627:SF1">
    <property type="entry name" value="TRANSPOSASE"/>
    <property type="match status" value="1"/>
</dbReference>